<dbReference type="KEGG" id="fcy:FRACYDRAFT_155512"/>
<dbReference type="GO" id="GO:0016779">
    <property type="term" value="F:nucleotidyltransferase activity"/>
    <property type="evidence" value="ECO:0007669"/>
    <property type="project" value="TreeGrafter"/>
</dbReference>
<proteinExistence type="predicted"/>
<feature type="non-terminal residue" evidence="1">
    <location>
        <position position="67"/>
    </location>
</feature>
<keyword evidence="2" id="KW-1185">Reference proteome</keyword>
<dbReference type="AlphaFoldDB" id="A0A1E7FL25"/>
<sequence>FDICFLNDIAVANSSLLREYSLVDHRVRSLMMTVKQWAKEHKINSAKEKCISSYTWMNLVIFYLQCI</sequence>
<dbReference type="Gene3D" id="1.10.1410.10">
    <property type="match status" value="1"/>
</dbReference>
<organism evidence="1 2">
    <name type="scientific">Fragilariopsis cylindrus CCMP1102</name>
    <dbReference type="NCBI Taxonomy" id="635003"/>
    <lineage>
        <taxon>Eukaryota</taxon>
        <taxon>Sar</taxon>
        <taxon>Stramenopiles</taxon>
        <taxon>Ochrophyta</taxon>
        <taxon>Bacillariophyta</taxon>
        <taxon>Bacillariophyceae</taxon>
        <taxon>Bacillariophycidae</taxon>
        <taxon>Bacillariales</taxon>
        <taxon>Bacillariaceae</taxon>
        <taxon>Fragilariopsis</taxon>
    </lineage>
</organism>
<evidence type="ECO:0000313" key="2">
    <source>
        <dbReference type="Proteomes" id="UP000095751"/>
    </source>
</evidence>
<reference evidence="1 2" key="1">
    <citation type="submission" date="2016-09" db="EMBL/GenBank/DDBJ databases">
        <title>Extensive genetic diversity and differential bi-allelic expression allows diatom success in the polar Southern Ocean.</title>
        <authorList>
            <consortium name="DOE Joint Genome Institute"/>
            <person name="Mock T."/>
            <person name="Otillar R.P."/>
            <person name="Strauss J."/>
            <person name="Dupont C."/>
            <person name="Frickenhaus S."/>
            <person name="Maumus F."/>
            <person name="Mcmullan M."/>
            <person name="Sanges R."/>
            <person name="Schmutz J."/>
            <person name="Toseland A."/>
            <person name="Valas R."/>
            <person name="Veluchamy A."/>
            <person name="Ward B.J."/>
            <person name="Allen A."/>
            <person name="Barry K."/>
            <person name="Falciatore A."/>
            <person name="Ferrante M."/>
            <person name="Fortunato A.E."/>
            <person name="Gloeckner G."/>
            <person name="Gruber A."/>
            <person name="Hipkin R."/>
            <person name="Janech M."/>
            <person name="Kroth P."/>
            <person name="Leese F."/>
            <person name="Lindquist E."/>
            <person name="Lyon B.R."/>
            <person name="Martin J."/>
            <person name="Mayer C."/>
            <person name="Parker M."/>
            <person name="Quesneville H."/>
            <person name="Raymond J."/>
            <person name="Uhlig C."/>
            <person name="Valentin K.U."/>
            <person name="Worden A.Z."/>
            <person name="Armbrust E.V."/>
            <person name="Bowler C."/>
            <person name="Green B."/>
            <person name="Moulton V."/>
            <person name="Van Oosterhout C."/>
            <person name="Grigoriev I."/>
        </authorList>
    </citation>
    <scope>NUCLEOTIDE SEQUENCE [LARGE SCALE GENOMIC DNA]</scope>
    <source>
        <strain evidence="1 2">CCMP1102</strain>
    </source>
</reference>
<dbReference type="OrthoDB" id="48241at2759"/>
<accession>A0A1E7FL25</accession>
<dbReference type="SUPFAM" id="SSF81631">
    <property type="entry name" value="PAP/OAS1 substrate-binding domain"/>
    <property type="match status" value="1"/>
</dbReference>
<evidence type="ECO:0008006" key="3">
    <source>
        <dbReference type="Google" id="ProtNLM"/>
    </source>
</evidence>
<feature type="non-terminal residue" evidence="1">
    <location>
        <position position="1"/>
    </location>
</feature>
<name>A0A1E7FL25_9STRA</name>
<dbReference type="Proteomes" id="UP000095751">
    <property type="component" value="Unassembled WGS sequence"/>
</dbReference>
<dbReference type="Gene3D" id="3.30.460.10">
    <property type="entry name" value="Beta Polymerase, domain 2"/>
    <property type="match status" value="1"/>
</dbReference>
<dbReference type="InParanoid" id="A0A1E7FL25"/>
<dbReference type="InterPro" id="IPR043519">
    <property type="entry name" value="NT_sf"/>
</dbReference>
<protein>
    <recommendedName>
        <fullName evidence="3">Polynucleotide adenylyltransferase</fullName>
    </recommendedName>
</protein>
<evidence type="ECO:0000313" key="1">
    <source>
        <dbReference type="EMBL" id="OEU18878.1"/>
    </source>
</evidence>
<dbReference type="PANTHER" id="PTHR12271:SF40">
    <property type="entry name" value="POLY(A) RNA POLYMERASE GLD2"/>
    <property type="match status" value="1"/>
</dbReference>
<dbReference type="GO" id="GO:0031123">
    <property type="term" value="P:RNA 3'-end processing"/>
    <property type="evidence" value="ECO:0007669"/>
    <property type="project" value="TreeGrafter"/>
</dbReference>
<dbReference type="PANTHER" id="PTHR12271">
    <property type="entry name" value="POLY A POLYMERASE CID PAP -RELATED"/>
    <property type="match status" value="1"/>
</dbReference>
<gene>
    <name evidence="1" type="ORF">FRACYDRAFT_155512</name>
</gene>
<dbReference type="EMBL" id="KV784356">
    <property type="protein sequence ID" value="OEU18878.1"/>
    <property type="molecule type" value="Genomic_DNA"/>
</dbReference>